<protein>
    <recommendedName>
        <fullName evidence="1">Type II CBASS E2 protein domain-containing protein</fullName>
    </recommendedName>
</protein>
<evidence type="ECO:0000259" key="1">
    <source>
        <dbReference type="Pfam" id="PF26395"/>
    </source>
</evidence>
<dbReference type="InterPro" id="IPR058588">
    <property type="entry name" value="E2-CBASS"/>
</dbReference>
<dbReference type="Pfam" id="PF26395">
    <property type="entry name" value="E2-CBASS"/>
    <property type="match status" value="1"/>
</dbReference>
<dbReference type="Proteomes" id="UP000319557">
    <property type="component" value="Chromosome"/>
</dbReference>
<name>A0A517M490_9BACT</name>
<dbReference type="RefSeq" id="WP_218934251.1">
    <property type="nucleotide sequence ID" value="NZ_CP036261.1"/>
</dbReference>
<keyword evidence="3" id="KW-1185">Reference proteome</keyword>
<dbReference type="AlphaFoldDB" id="A0A517M490"/>
<organism evidence="2 3">
    <name type="scientific">Rosistilla ulvae</name>
    <dbReference type="NCBI Taxonomy" id="1930277"/>
    <lineage>
        <taxon>Bacteria</taxon>
        <taxon>Pseudomonadati</taxon>
        <taxon>Planctomycetota</taxon>
        <taxon>Planctomycetia</taxon>
        <taxon>Pirellulales</taxon>
        <taxon>Pirellulaceae</taxon>
        <taxon>Rosistilla</taxon>
    </lineage>
</organism>
<accession>A0A517M490</accession>
<evidence type="ECO:0000313" key="3">
    <source>
        <dbReference type="Proteomes" id="UP000319557"/>
    </source>
</evidence>
<feature type="domain" description="Type II CBASS E2 protein" evidence="1">
    <location>
        <begin position="16"/>
        <end position="133"/>
    </location>
</feature>
<gene>
    <name evidence="2" type="ORF">EC9_38930</name>
</gene>
<proteinExistence type="predicted"/>
<evidence type="ECO:0000313" key="2">
    <source>
        <dbReference type="EMBL" id="QDS89693.1"/>
    </source>
</evidence>
<dbReference type="EMBL" id="CP036261">
    <property type="protein sequence ID" value="QDS89693.1"/>
    <property type="molecule type" value="Genomic_DNA"/>
</dbReference>
<dbReference type="KEGG" id="ruv:EC9_38930"/>
<sequence length="156" mass="17735">MATLNATNNVTAVTQWGALKRQFPDGVGSVKRNRLRWDMQIQPTTLSDVYDIRLHYSLERVPKVFVRSPDLIQPADDPIPHRYGDGSLCLYLPGTGEWDRGMLMADTIIPWASEWLYFYETWLGTGEWCGSGHGSPKPDEAECERTRSKACALYPR</sequence>
<reference evidence="2 3" key="1">
    <citation type="submission" date="2019-02" db="EMBL/GenBank/DDBJ databases">
        <title>Deep-cultivation of Planctomycetes and their phenomic and genomic characterization uncovers novel biology.</title>
        <authorList>
            <person name="Wiegand S."/>
            <person name="Jogler M."/>
            <person name="Boedeker C."/>
            <person name="Pinto D."/>
            <person name="Vollmers J."/>
            <person name="Rivas-Marin E."/>
            <person name="Kohn T."/>
            <person name="Peeters S.H."/>
            <person name="Heuer A."/>
            <person name="Rast P."/>
            <person name="Oberbeckmann S."/>
            <person name="Bunk B."/>
            <person name="Jeske O."/>
            <person name="Meyerdierks A."/>
            <person name="Storesund J.E."/>
            <person name="Kallscheuer N."/>
            <person name="Luecker S."/>
            <person name="Lage O.M."/>
            <person name="Pohl T."/>
            <person name="Merkel B.J."/>
            <person name="Hornburger P."/>
            <person name="Mueller R.-W."/>
            <person name="Bruemmer F."/>
            <person name="Labrenz M."/>
            <person name="Spormann A.M."/>
            <person name="Op den Camp H."/>
            <person name="Overmann J."/>
            <person name="Amann R."/>
            <person name="Jetten M.S.M."/>
            <person name="Mascher T."/>
            <person name="Medema M.H."/>
            <person name="Devos D.P."/>
            <person name="Kaster A.-K."/>
            <person name="Ovreas L."/>
            <person name="Rohde M."/>
            <person name="Galperin M.Y."/>
            <person name="Jogler C."/>
        </authorList>
    </citation>
    <scope>NUCLEOTIDE SEQUENCE [LARGE SCALE GENOMIC DNA]</scope>
    <source>
        <strain evidence="2 3">EC9</strain>
    </source>
</reference>